<dbReference type="PANTHER" id="PTHR13060:SF0">
    <property type="entry name" value="PROTEIN ECDYSONELESS HOMOLOG"/>
    <property type="match status" value="1"/>
</dbReference>
<organism evidence="2 3">
    <name type="scientific">Clytia hemisphaerica</name>
    <dbReference type="NCBI Taxonomy" id="252671"/>
    <lineage>
        <taxon>Eukaryota</taxon>
        <taxon>Metazoa</taxon>
        <taxon>Cnidaria</taxon>
        <taxon>Hydrozoa</taxon>
        <taxon>Hydroidolina</taxon>
        <taxon>Leptothecata</taxon>
        <taxon>Obeliida</taxon>
        <taxon>Clytiidae</taxon>
        <taxon>Clytia</taxon>
    </lineage>
</organism>
<name>A0A7M5X3D7_9CNID</name>
<proteinExistence type="predicted"/>
<accession>A0A7M5X3D7</accession>
<feature type="region of interest" description="Disordered" evidence="1">
    <location>
        <begin position="447"/>
        <end position="467"/>
    </location>
</feature>
<evidence type="ECO:0000313" key="2">
    <source>
        <dbReference type="EnsemblMetazoa" id="CLYHEMP017139.1"/>
    </source>
</evidence>
<dbReference type="GO" id="GO:0005634">
    <property type="term" value="C:nucleus"/>
    <property type="evidence" value="ECO:0007669"/>
    <property type="project" value="TreeGrafter"/>
</dbReference>
<dbReference type="EnsemblMetazoa" id="CLYHEMT017139.1">
    <property type="protein sequence ID" value="CLYHEMP017139.1"/>
    <property type="gene ID" value="CLYHEMG017139"/>
</dbReference>
<sequence length="608" mass="69313">MSINTVIEYSLVVEPDKDLDRLHKECLGCISTDIQEYLWHKEEFCLNATLDFDNSGLAALYGSTDVGENINDEWFIVHLLFKLSKKFPRCIIQVTDTDDNFLLIEAAEYLPRWLKPETSDNRVFIYNGNLHLIPFPSNPSEVTIYPTGKPTLQQAFKILTNDDEAKTCACPKIQECLNARIKDYPSKIQKDFHHAHCYLPLELIYMLHKQPALVAAAVEAFYNRDHIDIKTCKSLPSFTPNKQALSRVKFTKHLYCQLAQARFVPERRSPWQLPTTNDTTYKSKELGYKLACGFEILLSRYQMSQKDGQPHGKQWQSFLENLKKNDFFQGEMEGSKKYKEFMSRAKEHFKEHIKINIDSFGKDLLKLYEEVGHNEPMVKNLASKLLPEDDDSWMTVTPEELDQMMLGAWGRESTNQQHGKNDVENLSHLVDNMKLFVDKVSSYEGVETPQEVDVNQDSGRAGAPSIDDEIQFDPKAFMENISNLLSPPSQYASEKVKEGFQFSDSDDDSIDDDFVTCKDDDVIDKNDVSDESGFYDVIGSMDDELKGTSIPRSFQSQEGEEGLNYDVNLIRNFLESFQSQDGLAGPVSNILQSMGMSLPPNEDGTKAT</sequence>
<evidence type="ECO:0000256" key="1">
    <source>
        <dbReference type="SAM" id="MobiDB-lite"/>
    </source>
</evidence>
<evidence type="ECO:0000313" key="3">
    <source>
        <dbReference type="Proteomes" id="UP000594262"/>
    </source>
</evidence>
<dbReference type="RefSeq" id="XP_066933786.1">
    <property type="nucleotide sequence ID" value="XM_067077685.1"/>
</dbReference>
<dbReference type="Pfam" id="PF07093">
    <property type="entry name" value="SGT1"/>
    <property type="match status" value="1"/>
</dbReference>
<reference evidence="2" key="1">
    <citation type="submission" date="2021-01" db="UniProtKB">
        <authorList>
            <consortium name="EnsemblMetazoa"/>
        </authorList>
    </citation>
    <scope>IDENTIFICATION</scope>
</reference>
<keyword evidence="3" id="KW-1185">Reference proteome</keyword>
<dbReference type="InterPro" id="IPR010770">
    <property type="entry name" value="Ecd"/>
</dbReference>
<dbReference type="OrthoDB" id="27237at2759"/>
<dbReference type="PANTHER" id="PTHR13060">
    <property type="entry name" value="SGT1 PROTEIN HSGT1 SUPPRESSOR OF GCR2"/>
    <property type="match status" value="1"/>
</dbReference>
<protein>
    <submittedName>
        <fullName evidence="2">Uncharacterized protein</fullName>
    </submittedName>
</protein>
<dbReference type="GeneID" id="136821452"/>
<dbReference type="AlphaFoldDB" id="A0A7M5X3D7"/>
<dbReference type="Proteomes" id="UP000594262">
    <property type="component" value="Unplaced"/>
</dbReference>